<name>A0A7W4DC78_9GAMM</name>
<evidence type="ECO:0000256" key="1">
    <source>
        <dbReference type="SAM" id="SignalP"/>
    </source>
</evidence>
<dbReference type="EMBL" id="JACJFN010000003">
    <property type="protein sequence ID" value="MBB1519900.1"/>
    <property type="molecule type" value="Genomic_DNA"/>
</dbReference>
<feature type="chain" id="PRO_5030625988" description="DUF6794 domain-containing protein" evidence="1">
    <location>
        <begin position="18"/>
        <end position="113"/>
    </location>
</feature>
<evidence type="ECO:0000259" key="2">
    <source>
        <dbReference type="Pfam" id="PF20594"/>
    </source>
</evidence>
<sequence length="113" mass="12464">MKNTLLLALIISTAASAQDGQNLGPDKWPTTVKATVADILASLSPEDKEMLRKNKKDELIMYHHGWGTGIRNYYGLWRGNEKLIESACGKGCHPDEASMVIIKAVWSSLQHEG</sequence>
<dbReference type="RefSeq" id="WP_182833924.1">
    <property type="nucleotide sequence ID" value="NZ_JACJFN010000003.1"/>
</dbReference>
<comment type="caution">
    <text evidence="3">The sequence shown here is derived from an EMBL/GenBank/DDBJ whole genome shotgun (WGS) entry which is preliminary data.</text>
</comment>
<gene>
    <name evidence="3" type="ORF">H3H45_11680</name>
</gene>
<dbReference type="Pfam" id="PF20594">
    <property type="entry name" value="DUF6794"/>
    <property type="match status" value="1"/>
</dbReference>
<organism evidence="3 4">
    <name type="scientific">Aquipseudomonas guryensis</name>
    <dbReference type="NCBI Taxonomy" id="2759165"/>
    <lineage>
        <taxon>Bacteria</taxon>
        <taxon>Pseudomonadati</taxon>
        <taxon>Pseudomonadota</taxon>
        <taxon>Gammaproteobacteria</taxon>
        <taxon>Pseudomonadales</taxon>
        <taxon>Pseudomonadaceae</taxon>
        <taxon>Aquipseudomonas</taxon>
    </lineage>
</organism>
<dbReference type="Proteomes" id="UP000581189">
    <property type="component" value="Unassembled WGS sequence"/>
</dbReference>
<evidence type="ECO:0000313" key="4">
    <source>
        <dbReference type="Proteomes" id="UP000581189"/>
    </source>
</evidence>
<proteinExistence type="predicted"/>
<accession>A0A7W4DC78</accession>
<feature type="domain" description="DUF6794" evidence="2">
    <location>
        <begin position="28"/>
        <end position="109"/>
    </location>
</feature>
<reference evidence="3 4" key="1">
    <citation type="submission" date="2020-08" db="EMBL/GenBank/DDBJ databases">
        <authorList>
            <person name="Kim C.M."/>
        </authorList>
    </citation>
    <scope>NUCLEOTIDE SEQUENCE [LARGE SCALE GENOMIC DNA]</scope>
    <source>
        <strain evidence="3 4">SR9</strain>
    </source>
</reference>
<feature type="signal peptide" evidence="1">
    <location>
        <begin position="1"/>
        <end position="17"/>
    </location>
</feature>
<dbReference type="AlphaFoldDB" id="A0A7W4DC78"/>
<protein>
    <recommendedName>
        <fullName evidence="2">DUF6794 domain-containing protein</fullName>
    </recommendedName>
</protein>
<keyword evidence="1" id="KW-0732">Signal</keyword>
<keyword evidence="4" id="KW-1185">Reference proteome</keyword>
<evidence type="ECO:0000313" key="3">
    <source>
        <dbReference type="EMBL" id="MBB1519900.1"/>
    </source>
</evidence>
<dbReference type="InterPro" id="IPR046744">
    <property type="entry name" value="DUF6794"/>
</dbReference>